<feature type="transmembrane region" description="Helical" evidence="7">
    <location>
        <begin position="219"/>
        <end position="240"/>
    </location>
</feature>
<comment type="caution">
    <text evidence="10">The sequence shown here is derived from an EMBL/GenBank/DDBJ whole genome shotgun (WGS) entry which is preliminary data.</text>
</comment>
<dbReference type="CDD" id="cd16922">
    <property type="entry name" value="HATPase_EvgS-ArcB-TorS-like"/>
    <property type="match status" value="1"/>
</dbReference>
<evidence type="ECO:0000313" key="11">
    <source>
        <dbReference type="Proteomes" id="UP001156664"/>
    </source>
</evidence>
<feature type="modified residue" description="4-aspartylphosphate" evidence="5">
    <location>
        <position position="656"/>
    </location>
</feature>
<dbReference type="EMBL" id="BSOJ01000027">
    <property type="protein sequence ID" value="GLR27122.1"/>
    <property type="molecule type" value="Genomic_DNA"/>
</dbReference>
<keyword evidence="7" id="KW-0812">Transmembrane</keyword>
<evidence type="ECO:0000256" key="6">
    <source>
        <dbReference type="SAM" id="Coils"/>
    </source>
</evidence>
<evidence type="ECO:0000313" key="10">
    <source>
        <dbReference type="EMBL" id="GLR27122.1"/>
    </source>
</evidence>
<evidence type="ECO:0000256" key="4">
    <source>
        <dbReference type="ARBA" id="ARBA00023012"/>
    </source>
</evidence>
<organism evidence="10 11">
    <name type="scientific">Limnobacter litoralis</name>
    <dbReference type="NCBI Taxonomy" id="481366"/>
    <lineage>
        <taxon>Bacteria</taxon>
        <taxon>Pseudomonadati</taxon>
        <taxon>Pseudomonadota</taxon>
        <taxon>Betaproteobacteria</taxon>
        <taxon>Burkholderiales</taxon>
        <taxon>Burkholderiaceae</taxon>
        <taxon>Limnobacter</taxon>
    </lineage>
</organism>
<feature type="transmembrane region" description="Helical" evidence="7">
    <location>
        <begin position="32"/>
        <end position="54"/>
    </location>
</feature>
<dbReference type="InterPro" id="IPR005467">
    <property type="entry name" value="His_kinase_dom"/>
</dbReference>
<dbReference type="PANTHER" id="PTHR45339">
    <property type="entry name" value="HYBRID SIGNAL TRANSDUCTION HISTIDINE KINASE J"/>
    <property type="match status" value="1"/>
</dbReference>
<dbReference type="Pfam" id="PF02518">
    <property type="entry name" value="HATPase_c"/>
    <property type="match status" value="1"/>
</dbReference>
<evidence type="ECO:0000256" key="7">
    <source>
        <dbReference type="SAM" id="Phobius"/>
    </source>
</evidence>
<feature type="transmembrane region" description="Helical" evidence="7">
    <location>
        <begin position="177"/>
        <end position="199"/>
    </location>
</feature>
<keyword evidence="4" id="KW-0902">Two-component regulatory system</keyword>
<dbReference type="CDD" id="cd00082">
    <property type="entry name" value="HisKA"/>
    <property type="match status" value="1"/>
</dbReference>
<dbReference type="InterPro" id="IPR004358">
    <property type="entry name" value="Sig_transdc_His_kin-like_C"/>
</dbReference>
<dbReference type="PROSITE" id="PS50109">
    <property type="entry name" value="HIS_KIN"/>
    <property type="match status" value="1"/>
</dbReference>
<dbReference type="Pfam" id="PF00512">
    <property type="entry name" value="HisKA"/>
    <property type="match status" value="1"/>
</dbReference>
<dbReference type="Gene3D" id="3.30.565.10">
    <property type="entry name" value="Histidine kinase-like ATPase, C-terminal domain"/>
    <property type="match status" value="1"/>
</dbReference>
<dbReference type="InterPro" id="IPR001789">
    <property type="entry name" value="Sig_transdc_resp-reg_receiver"/>
</dbReference>
<feature type="domain" description="Histidine kinase" evidence="8">
    <location>
        <begin position="349"/>
        <end position="570"/>
    </location>
</feature>
<dbReference type="SMART" id="SM00387">
    <property type="entry name" value="HATPase_c"/>
    <property type="match status" value="1"/>
</dbReference>
<proteinExistence type="predicted"/>
<reference evidence="11" key="1">
    <citation type="journal article" date="2019" name="Int. J. Syst. Evol. Microbiol.">
        <title>The Global Catalogue of Microorganisms (GCM) 10K type strain sequencing project: providing services to taxonomists for standard genome sequencing and annotation.</title>
        <authorList>
            <consortium name="The Broad Institute Genomics Platform"/>
            <consortium name="The Broad Institute Genome Sequencing Center for Infectious Disease"/>
            <person name="Wu L."/>
            <person name="Ma J."/>
        </authorList>
    </citation>
    <scope>NUCLEOTIDE SEQUENCE [LARGE SCALE GENOMIC DNA]</scope>
    <source>
        <strain evidence="11">NBRC 105857</strain>
    </source>
</reference>
<evidence type="ECO:0000259" key="8">
    <source>
        <dbReference type="PROSITE" id="PS50109"/>
    </source>
</evidence>
<evidence type="ECO:0000256" key="3">
    <source>
        <dbReference type="ARBA" id="ARBA00022553"/>
    </source>
</evidence>
<dbReference type="PROSITE" id="PS50110">
    <property type="entry name" value="RESPONSE_REGULATORY"/>
    <property type="match status" value="1"/>
</dbReference>
<dbReference type="Gene3D" id="3.40.50.2300">
    <property type="match status" value="1"/>
</dbReference>
<sequence length="740" mass="82968">MYASINDLLNYRNQNGKGVHTYVLCLARLHHLLLVASLCFLALNTLGLLFSSPLSPELDALLWICPWNALVCLGLIATCLPYKNNSEKIKTVLAIASLTISLVHWMYEVLWLGYAIESELGFAIILSVVSLLFVFRRKLTPGAEVVLFMITMMASLTMLLNWFWVRVGHAWPSEIPKYSLLGASIFQLLTWTGVIQSRFFRRFLADLDRSGARQLSTRLLLGFPTLFLVYSLGLAVFLSINSSPFSHFLISIATAAVSGGSLVLVWMDVSKLALSEIAKNDLLASANSRLEMAVEELTKEKDLAKKLNMDLNEELNIQSENLHEAIQELNSQRLKTKAAYEVKSRFLSTVSHELRGPLSAISTLSGLIRESAADTHLRQLAEKLGLATFHLNGLVSDILDLNKLELGKVQLALEPLRLSDHIERLIDWVAPLARDKGISLKFTQGKGEKLNVMADPLRLRQVLLNLINNAIKFTDKGSVEVGFEVTDLDAKQCRVRLFVNDTGKGIDPENLRKIFNPFEQESSRIALEYGGTGLGLAIVKDMVDLMKGEISVQSNPGEGTRFEVVLPFDRILEDVETGAAYSVYVTSYDQFDASVFSRQLEVLRDKKVLLVDDIRLNQEVNSWLLESAGCKVVCADGGWQAMEHLESDHFDLVLMDLHMPELDGAETTRLIRARGKWDNLLIIGLSGASRKEDIQSCMSSGMNFHMTKPIEPKKLVHYWEVHNNKQDRRVGDEYSGHRWH</sequence>
<dbReference type="InterPro" id="IPR003661">
    <property type="entry name" value="HisK_dim/P_dom"/>
</dbReference>
<dbReference type="SUPFAM" id="SSF55874">
    <property type="entry name" value="ATPase domain of HSP90 chaperone/DNA topoisomerase II/histidine kinase"/>
    <property type="match status" value="1"/>
</dbReference>
<dbReference type="InterPro" id="IPR003594">
    <property type="entry name" value="HATPase_dom"/>
</dbReference>
<keyword evidence="3 5" id="KW-0597">Phosphoprotein</keyword>
<dbReference type="Gene3D" id="1.10.287.130">
    <property type="match status" value="1"/>
</dbReference>
<gene>
    <name evidence="10" type="ORF">GCM10007875_22130</name>
</gene>
<feature type="domain" description="Response regulatory" evidence="9">
    <location>
        <begin position="607"/>
        <end position="723"/>
    </location>
</feature>
<keyword evidence="11" id="KW-1185">Reference proteome</keyword>
<evidence type="ECO:0000256" key="5">
    <source>
        <dbReference type="PROSITE-ProRule" id="PRU00169"/>
    </source>
</evidence>
<feature type="transmembrane region" description="Helical" evidence="7">
    <location>
        <begin position="60"/>
        <end position="82"/>
    </location>
</feature>
<feature type="transmembrane region" description="Helical" evidence="7">
    <location>
        <begin position="89"/>
        <end position="107"/>
    </location>
</feature>
<evidence type="ECO:0000256" key="1">
    <source>
        <dbReference type="ARBA" id="ARBA00000085"/>
    </source>
</evidence>
<keyword evidence="7" id="KW-0472">Membrane</keyword>
<dbReference type="Proteomes" id="UP001156664">
    <property type="component" value="Unassembled WGS sequence"/>
</dbReference>
<keyword evidence="6" id="KW-0175">Coiled coil</keyword>
<dbReference type="SUPFAM" id="SSF47384">
    <property type="entry name" value="Homodimeric domain of signal transducing histidine kinase"/>
    <property type="match status" value="1"/>
</dbReference>
<dbReference type="SMART" id="SM00448">
    <property type="entry name" value="REC"/>
    <property type="match status" value="1"/>
</dbReference>
<accession>A0ABQ5YX94</accession>
<protein>
    <recommendedName>
        <fullName evidence="2">histidine kinase</fullName>
        <ecNumber evidence="2">2.7.13.3</ecNumber>
    </recommendedName>
</protein>
<dbReference type="PRINTS" id="PR00344">
    <property type="entry name" value="BCTRLSENSOR"/>
</dbReference>
<dbReference type="EC" id="2.7.13.3" evidence="2"/>
<dbReference type="InterPro" id="IPR036097">
    <property type="entry name" value="HisK_dim/P_sf"/>
</dbReference>
<keyword evidence="7" id="KW-1133">Transmembrane helix</keyword>
<dbReference type="PANTHER" id="PTHR45339:SF1">
    <property type="entry name" value="HYBRID SIGNAL TRANSDUCTION HISTIDINE KINASE J"/>
    <property type="match status" value="1"/>
</dbReference>
<dbReference type="SUPFAM" id="SSF52172">
    <property type="entry name" value="CheY-like"/>
    <property type="match status" value="1"/>
</dbReference>
<feature type="transmembrane region" description="Helical" evidence="7">
    <location>
        <begin position="146"/>
        <end position="165"/>
    </location>
</feature>
<comment type="catalytic activity">
    <reaction evidence="1">
        <text>ATP + protein L-histidine = ADP + protein N-phospho-L-histidine.</text>
        <dbReference type="EC" id="2.7.13.3"/>
    </reaction>
</comment>
<name>A0ABQ5YX94_9BURK</name>
<feature type="coiled-coil region" evidence="6">
    <location>
        <begin position="280"/>
        <end position="332"/>
    </location>
</feature>
<evidence type="ECO:0000256" key="2">
    <source>
        <dbReference type="ARBA" id="ARBA00012438"/>
    </source>
</evidence>
<feature type="transmembrane region" description="Helical" evidence="7">
    <location>
        <begin position="113"/>
        <end position="134"/>
    </location>
</feature>
<dbReference type="InterPro" id="IPR036890">
    <property type="entry name" value="HATPase_C_sf"/>
</dbReference>
<dbReference type="InterPro" id="IPR011006">
    <property type="entry name" value="CheY-like_superfamily"/>
</dbReference>
<evidence type="ECO:0000259" key="9">
    <source>
        <dbReference type="PROSITE" id="PS50110"/>
    </source>
</evidence>
<dbReference type="CDD" id="cd17546">
    <property type="entry name" value="REC_hyHK_CKI1_RcsC-like"/>
    <property type="match status" value="1"/>
</dbReference>
<dbReference type="Pfam" id="PF00072">
    <property type="entry name" value="Response_reg"/>
    <property type="match status" value="1"/>
</dbReference>
<dbReference type="SMART" id="SM00388">
    <property type="entry name" value="HisKA"/>
    <property type="match status" value="1"/>
</dbReference>